<dbReference type="SUPFAM" id="SSF46929">
    <property type="entry name" value="DNA helicase RuvA subunit, C-terminal domain"/>
    <property type="match status" value="1"/>
</dbReference>
<dbReference type="InterPro" id="IPR012340">
    <property type="entry name" value="NA-bd_OB-fold"/>
</dbReference>
<feature type="region of interest" description="Domain I" evidence="6">
    <location>
        <begin position="1"/>
        <end position="64"/>
    </location>
</feature>
<proteinExistence type="inferred from homology"/>
<dbReference type="HAMAP" id="MF_00031">
    <property type="entry name" value="DNA_HJ_migration_RuvA"/>
    <property type="match status" value="1"/>
</dbReference>
<dbReference type="GO" id="GO:0005737">
    <property type="term" value="C:cytoplasm"/>
    <property type="evidence" value="ECO:0007669"/>
    <property type="project" value="UniProtKB-SubCell"/>
</dbReference>
<evidence type="ECO:0000256" key="4">
    <source>
        <dbReference type="ARBA" id="ARBA00023172"/>
    </source>
</evidence>
<dbReference type="SUPFAM" id="SSF47781">
    <property type="entry name" value="RuvA domain 2-like"/>
    <property type="match status" value="1"/>
</dbReference>
<comment type="caution">
    <text evidence="6">Lacks conserved residue(s) required for the propagation of feature annotation.</text>
</comment>
<feature type="region of interest" description="Domain III" evidence="6">
    <location>
        <begin position="156"/>
        <end position="204"/>
    </location>
</feature>
<dbReference type="InterPro" id="IPR013849">
    <property type="entry name" value="DNA_helicase_Holl-junc_RuvA_I"/>
</dbReference>
<evidence type="ECO:0000313" key="9">
    <source>
        <dbReference type="EMBL" id="HIX51551.1"/>
    </source>
</evidence>
<keyword evidence="4 6" id="KW-0233">DNA recombination</keyword>
<comment type="subunit">
    <text evidence="6">Homotetramer. Forms an RuvA(8)-RuvB(12)-Holliday junction (HJ) complex. HJ DNA is sandwiched between 2 RuvA tetramers; dsDNA enters through RuvA and exits via RuvB. An RuvB hexamer assembles on each DNA strand where it exits the tetramer. Each RuvB hexamer is contacted by two RuvA subunits (via domain III) on 2 adjacent RuvB subunits; this complex drives branch migration. In the full resolvosome a probable DNA-RuvA(4)-RuvB(12)-RuvC(2) complex forms which resolves the HJ.</text>
</comment>
<dbReference type="GO" id="GO:0005524">
    <property type="term" value="F:ATP binding"/>
    <property type="evidence" value="ECO:0007669"/>
    <property type="project" value="InterPro"/>
</dbReference>
<comment type="similarity">
    <text evidence="6">Belongs to the RuvA family.</text>
</comment>
<dbReference type="Pfam" id="PF07499">
    <property type="entry name" value="RuvA_C"/>
    <property type="match status" value="1"/>
</dbReference>
<comment type="domain">
    <text evidence="6">Has three domains with a flexible linker between the domains II and III and assumes an 'L' shape. Domain III is highly mobile and contacts RuvB.</text>
</comment>
<name>A0A9D2AWC3_9FIRM</name>
<dbReference type="Gene3D" id="1.10.150.20">
    <property type="entry name" value="5' to 3' exonuclease, C-terminal subdomain"/>
    <property type="match status" value="1"/>
</dbReference>
<gene>
    <name evidence="6 9" type="primary">ruvA</name>
    <name evidence="9" type="ORF">IAA28_01950</name>
</gene>
<dbReference type="Gene3D" id="1.10.8.10">
    <property type="entry name" value="DNA helicase RuvA subunit, C-terminal domain"/>
    <property type="match status" value="1"/>
</dbReference>
<evidence type="ECO:0000313" key="10">
    <source>
        <dbReference type="Proteomes" id="UP000886780"/>
    </source>
</evidence>
<keyword evidence="5 6" id="KW-0234">DNA repair</keyword>
<evidence type="ECO:0000256" key="2">
    <source>
        <dbReference type="ARBA" id="ARBA00022763"/>
    </source>
</evidence>
<dbReference type="SUPFAM" id="SSF50249">
    <property type="entry name" value="Nucleic acid-binding proteins"/>
    <property type="match status" value="1"/>
</dbReference>
<dbReference type="Gene3D" id="2.40.50.140">
    <property type="entry name" value="Nucleic acid-binding proteins"/>
    <property type="match status" value="1"/>
</dbReference>
<protein>
    <recommendedName>
        <fullName evidence="6">Holliday junction branch migration complex subunit RuvA</fullName>
    </recommendedName>
</protein>
<dbReference type="Pfam" id="PF01330">
    <property type="entry name" value="RuvA_N"/>
    <property type="match status" value="1"/>
</dbReference>
<reference evidence="9" key="2">
    <citation type="submission" date="2021-04" db="EMBL/GenBank/DDBJ databases">
        <authorList>
            <person name="Gilroy R."/>
        </authorList>
    </citation>
    <scope>NUCLEOTIDE SEQUENCE</scope>
    <source>
        <strain evidence="9">ChiGjej4B4-12881</strain>
    </source>
</reference>
<keyword evidence="2 6" id="KW-0227">DNA damage</keyword>
<reference evidence="9" key="1">
    <citation type="journal article" date="2021" name="PeerJ">
        <title>Extensive microbial diversity within the chicken gut microbiome revealed by metagenomics and culture.</title>
        <authorList>
            <person name="Gilroy R."/>
            <person name="Ravi A."/>
            <person name="Getino M."/>
            <person name="Pursley I."/>
            <person name="Horton D.L."/>
            <person name="Alikhan N.F."/>
            <person name="Baker D."/>
            <person name="Gharbi K."/>
            <person name="Hall N."/>
            <person name="Watson M."/>
            <person name="Adriaenssens E.M."/>
            <person name="Foster-Nyarko E."/>
            <person name="Jarju S."/>
            <person name="Secka A."/>
            <person name="Antonio M."/>
            <person name="Oren A."/>
            <person name="Chaudhuri R.R."/>
            <person name="La Ragione R."/>
            <person name="Hildebrand F."/>
            <person name="Pallen M.J."/>
        </authorList>
    </citation>
    <scope>NUCLEOTIDE SEQUENCE</scope>
    <source>
        <strain evidence="9">ChiGjej4B4-12881</strain>
    </source>
</reference>
<dbReference type="Pfam" id="PF14520">
    <property type="entry name" value="HHH_5"/>
    <property type="match status" value="1"/>
</dbReference>
<dbReference type="InterPro" id="IPR000085">
    <property type="entry name" value="RuvA"/>
</dbReference>
<comment type="subcellular location">
    <subcellularLocation>
        <location evidence="6">Cytoplasm</location>
    </subcellularLocation>
</comment>
<dbReference type="GO" id="GO:0000400">
    <property type="term" value="F:four-way junction DNA binding"/>
    <property type="evidence" value="ECO:0007669"/>
    <property type="project" value="UniProtKB-UniRule"/>
</dbReference>
<evidence type="ECO:0000256" key="6">
    <source>
        <dbReference type="HAMAP-Rule" id="MF_00031"/>
    </source>
</evidence>
<keyword evidence="1 6" id="KW-0963">Cytoplasm</keyword>
<dbReference type="GO" id="GO:0048476">
    <property type="term" value="C:Holliday junction resolvase complex"/>
    <property type="evidence" value="ECO:0007669"/>
    <property type="project" value="UniProtKB-UniRule"/>
</dbReference>
<dbReference type="Proteomes" id="UP000886780">
    <property type="component" value="Unassembled WGS sequence"/>
</dbReference>
<feature type="domain" description="DNA helicase Holliday junction RuvA type" evidence="7">
    <location>
        <begin position="1"/>
        <end position="62"/>
    </location>
</feature>
<dbReference type="EMBL" id="DXEU01000035">
    <property type="protein sequence ID" value="HIX51551.1"/>
    <property type="molecule type" value="Genomic_DNA"/>
</dbReference>
<dbReference type="NCBIfam" id="TIGR00084">
    <property type="entry name" value="ruvA"/>
    <property type="match status" value="1"/>
</dbReference>
<evidence type="ECO:0000256" key="1">
    <source>
        <dbReference type="ARBA" id="ARBA00022490"/>
    </source>
</evidence>
<dbReference type="InterPro" id="IPR011114">
    <property type="entry name" value="RuvA_C"/>
</dbReference>
<evidence type="ECO:0000256" key="3">
    <source>
        <dbReference type="ARBA" id="ARBA00023125"/>
    </source>
</evidence>
<dbReference type="InterPro" id="IPR036267">
    <property type="entry name" value="RuvA_C_sf"/>
</dbReference>
<dbReference type="GO" id="GO:0009378">
    <property type="term" value="F:four-way junction helicase activity"/>
    <property type="evidence" value="ECO:0007669"/>
    <property type="project" value="InterPro"/>
</dbReference>
<comment type="function">
    <text evidence="6">The RuvA-RuvB-RuvC complex processes Holliday junction (HJ) DNA during genetic recombination and DNA repair, while the RuvA-RuvB complex plays an important role in the rescue of blocked DNA replication forks via replication fork reversal (RFR). RuvA specifically binds to HJ cruciform DNA, conferring on it an open structure. The RuvB hexamer acts as an ATP-dependent pump, pulling dsDNA into and through the RuvAB complex. HJ branch migration allows RuvC to scan DNA until it finds its consensus sequence, where it cleaves and resolves the cruciform DNA.</text>
</comment>
<organism evidence="9 10">
    <name type="scientific">Candidatus Lachnoclostridium stercoripullorum</name>
    <dbReference type="NCBI Taxonomy" id="2838635"/>
    <lineage>
        <taxon>Bacteria</taxon>
        <taxon>Bacillati</taxon>
        <taxon>Bacillota</taxon>
        <taxon>Clostridia</taxon>
        <taxon>Lachnospirales</taxon>
        <taxon>Lachnospiraceae</taxon>
    </lineage>
</organism>
<sequence>MISYIRGILTEASGDGIVVEAGGIGYEIRVPLSVLERLPRLGEEVKIHTFLQVREDGVGLFGFLDRGELAMFKQLLGVGGIGPKGALGVLTALKPDDLRLAVISGDAKAIARAPGVGIKTAQRIILDLKDKVSMDDILPAADGSGLDSGGRGDAVLGAAAREAMEALTALGYSAMEASRAVGRVEVTGDMTAEDVLKQSLRFLI</sequence>
<evidence type="ECO:0000259" key="8">
    <source>
        <dbReference type="Pfam" id="PF07499"/>
    </source>
</evidence>
<comment type="caution">
    <text evidence="9">The sequence shown here is derived from an EMBL/GenBank/DDBJ whole genome shotgun (WGS) entry which is preliminary data.</text>
</comment>
<dbReference type="GO" id="GO:0006310">
    <property type="term" value="P:DNA recombination"/>
    <property type="evidence" value="ECO:0007669"/>
    <property type="project" value="UniProtKB-UniRule"/>
</dbReference>
<accession>A0A9D2AWC3</accession>
<evidence type="ECO:0000256" key="5">
    <source>
        <dbReference type="ARBA" id="ARBA00023204"/>
    </source>
</evidence>
<dbReference type="CDD" id="cd14332">
    <property type="entry name" value="UBA_RuvA_C"/>
    <property type="match status" value="1"/>
</dbReference>
<feature type="domain" description="Holliday junction DNA helicase RuvA C-terminal" evidence="8">
    <location>
        <begin position="159"/>
        <end position="203"/>
    </location>
</feature>
<dbReference type="InterPro" id="IPR010994">
    <property type="entry name" value="RuvA_2-like"/>
</dbReference>
<dbReference type="GO" id="GO:0006281">
    <property type="term" value="P:DNA repair"/>
    <property type="evidence" value="ECO:0007669"/>
    <property type="project" value="UniProtKB-UniRule"/>
</dbReference>
<keyword evidence="3 6" id="KW-0238">DNA-binding</keyword>
<dbReference type="AlphaFoldDB" id="A0A9D2AWC3"/>
<dbReference type="GO" id="GO:0009379">
    <property type="term" value="C:Holliday junction helicase complex"/>
    <property type="evidence" value="ECO:0007669"/>
    <property type="project" value="InterPro"/>
</dbReference>
<evidence type="ECO:0000259" key="7">
    <source>
        <dbReference type="Pfam" id="PF01330"/>
    </source>
</evidence>